<dbReference type="OrthoDB" id="8109453at2"/>
<dbReference type="Gene3D" id="1.10.10.2120">
    <property type="match status" value="1"/>
</dbReference>
<protein>
    <submittedName>
        <fullName evidence="3">Isopenicillin-N N-acyltransferase like protein</fullName>
    </submittedName>
</protein>
<gene>
    <name evidence="3" type="ORF">SAMN04488563_5972</name>
</gene>
<evidence type="ECO:0000259" key="2">
    <source>
        <dbReference type="Pfam" id="PF03417"/>
    </source>
</evidence>
<feature type="region of interest" description="Disordered" evidence="1">
    <location>
        <begin position="1"/>
        <end position="22"/>
    </location>
</feature>
<sequence>MSMNPAPSTFPRLQASGPPLERGRSYGRLAQRQIHGSIQGYAAVFRHYQGWDWNQVQSRATVFMPIIEEFSPATAQEIVGIADGAGVEVADILALNTRSEIMFTSGDPANIPTECTSFCLTPEVTASKRLIAGQNWDWLLHARQTSVVLEVRREDGPDFITLVEAGLLAKVGLNQSGVGICTNTLISSHAEGRPAVPYHVLLRSVLDSDSGDDAAKRIIEASRANSANYLIVDDSGFCQDLETTPVAGGVERLGPSAGVITHANHFLKAELTARDVYVERKRHTLDRLRSIDRSLRTAGSHSLDTVKSALTDHSFEPNSVCQHPNMDLPEPERTCTVAGAILDVTERTMHVAAGNPCEADWRSYGLAR</sequence>
<evidence type="ECO:0000256" key="1">
    <source>
        <dbReference type="SAM" id="MobiDB-lite"/>
    </source>
</evidence>
<dbReference type="PANTHER" id="PTHR34180:SF1">
    <property type="entry name" value="BETA-ALANYL-DOPAMINE_CARCININE HYDROLASE"/>
    <property type="match status" value="1"/>
</dbReference>
<dbReference type="Gene3D" id="3.60.60.10">
    <property type="entry name" value="Penicillin V Acylase, Chain A"/>
    <property type="match status" value="1"/>
</dbReference>
<evidence type="ECO:0000313" key="4">
    <source>
        <dbReference type="Proteomes" id="UP000182977"/>
    </source>
</evidence>
<dbReference type="InterPro" id="IPR047794">
    <property type="entry name" value="C45_proenzyme-like"/>
</dbReference>
<dbReference type="STRING" id="419479.SAMN04488563_5972"/>
<dbReference type="GO" id="GO:0016746">
    <property type="term" value="F:acyltransferase activity"/>
    <property type="evidence" value="ECO:0007669"/>
    <property type="project" value="UniProtKB-KW"/>
</dbReference>
<keyword evidence="3" id="KW-0808">Transferase</keyword>
<feature type="domain" description="Peptidase C45 hydrolase" evidence="2">
    <location>
        <begin position="128"/>
        <end position="356"/>
    </location>
</feature>
<dbReference type="AlphaFoldDB" id="A0A1H2LF23"/>
<accession>A0A1H2LF23</accession>
<evidence type="ECO:0000313" key="3">
    <source>
        <dbReference type="EMBL" id="SDU79325.1"/>
    </source>
</evidence>
<reference evidence="4" key="1">
    <citation type="submission" date="2016-10" db="EMBL/GenBank/DDBJ databases">
        <authorList>
            <person name="Varghese N."/>
            <person name="Submissions S."/>
        </authorList>
    </citation>
    <scope>NUCLEOTIDE SEQUENCE [LARGE SCALE GENOMIC DNA]</scope>
    <source>
        <strain evidence="4">DSM 45079</strain>
    </source>
</reference>
<dbReference type="Proteomes" id="UP000182977">
    <property type="component" value="Chromosome I"/>
</dbReference>
<dbReference type="InterPro" id="IPR047801">
    <property type="entry name" value="Peptidase_C45"/>
</dbReference>
<organism evidence="3 4">
    <name type="scientific">Jiangella alkaliphila</name>
    <dbReference type="NCBI Taxonomy" id="419479"/>
    <lineage>
        <taxon>Bacteria</taxon>
        <taxon>Bacillati</taxon>
        <taxon>Actinomycetota</taxon>
        <taxon>Actinomycetes</taxon>
        <taxon>Jiangellales</taxon>
        <taxon>Jiangellaceae</taxon>
        <taxon>Jiangella</taxon>
    </lineage>
</organism>
<keyword evidence="4" id="KW-1185">Reference proteome</keyword>
<proteinExistence type="predicted"/>
<dbReference type="PANTHER" id="PTHR34180">
    <property type="entry name" value="PEPTIDASE C45"/>
    <property type="match status" value="1"/>
</dbReference>
<dbReference type="InterPro" id="IPR005079">
    <property type="entry name" value="Peptidase_C45_hydrolase"/>
</dbReference>
<name>A0A1H2LF23_9ACTN</name>
<keyword evidence="3" id="KW-0012">Acyltransferase</keyword>
<dbReference type="RefSeq" id="WP_046769692.1">
    <property type="nucleotide sequence ID" value="NZ_KQ061239.1"/>
</dbReference>
<dbReference type="NCBIfam" id="NF040521">
    <property type="entry name" value="C45_proenzyme"/>
    <property type="match status" value="1"/>
</dbReference>
<dbReference type="Pfam" id="PF03417">
    <property type="entry name" value="AAT"/>
    <property type="match status" value="1"/>
</dbReference>
<dbReference type="EMBL" id="LT629791">
    <property type="protein sequence ID" value="SDU79325.1"/>
    <property type="molecule type" value="Genomic_DNA"/>
</dbReference>